<keyword evidence="2" id="KW-1185">Reference proteome</keyword>
<protein>
    <submittedName>
        <fullName evidence="1">Uncharacterized protein</fullName>
    </submittedName>
</protein>
<evidence type="ECO:0000313" key="1">
    <source>
        <dbReference type="EMBL" id="MBB6103962.1"/>
    </source>
</evidence>
<dbReference type="RefSeq" id="WP_183725774.1">
    <property type="nucleotide sequence ID" value="NZ_JACHBW010000010.1"/>
</dbReference>
<gene>
    <name evidence="1" type="ORF">F4827_003817</name>
</gene>
<name>A0A7W9WU34_9BURK</name>
<dbReference type="AlphaFoldDB" id="A0A7W9WU34"/>
<reference evidence="1 2" key="1">
    <citation type="submission" date="2020-08" db="EMBL/GenBank/DDBJ databases">
        <title>Above-ground endophytic microbial communities from plants in different locations in the United States.</title>
        <authorList>
            <person name="Frank C."/>
        </authorList>
    </citation>
    <scope>NUCLEOTIDE SEQUENCE [LARGE SCALE GENOMIC DNA]</scope>
    <source>
        <strain evidence="1 2">WP4_2_2</strain>
    </source>
</reference>
<evidence type="ECO:0000313" key="2">
    <source>
        <dbReference type="Proteomes" id="UP000571554"/>
    </source>
</evidence>
<dbReference type="EMBL" id="JACHBW010000010">
    <property type="protein sequence ID" value="MBB6103962.1"/>
    <property type="molecule type" value="Genomic_DNA"/>
</dbReference>
<accession>A0A7W9WU34</accession>
<organism evidence="1 2">
    <name type="scientific">Paraburkholderia bannensis</name>
    <dbReference type="NCBI Taxonomy" id="765414"/>
    <lineage>
        <taxon>Bacteria</taxon>
        <taxon>Pseudomonadati</taxon>
        <taxon>Pseudomonadota</taxon>
        <taxon>Betaproteobacteria</taxon>
        <taxon>Burkholderiales</taxon>
        <taxon>Burkholderiaceae</taxon>
        <taxon>Paraburkholderia</taxon>
    </lineage>
</organism>
<dbReference type="Proteomes" id="UP000571554">
    <property type="component" value="Unassembled WGS sequence"/>
</dbReference>
<proteinExistence type="predicted"/>
<comment type="caution">
    <text evidence="1">The sequence shown here is derived from an EMBL/GenBank/DDBJ whole genome shotgun (WGS) entry which is preliminary data.</text>
</comment>
<sequence length="91" mass="9678">MNIPKIAGGAVTAPDALPGTRLWQTFHCCVTVNGQQKNAGSYGIGGGKKRKGLLLGFGEILKRVHYLSDLILPIKMQARYALSQGLLTSPA</sequence>